<accession>D5T120</accession>
<name>D5T120_LEUKI</name>
<dbReference type="PATRIC" id="fig|762051.18.peg.430"/>
<proteinExistence type="predicted"/>
<evidence type="ECO:0000313" key="2">
    <source>
        <dbReference type="Proteomes" id="UP000002362"/>
    </source>
</evidence>
<gene>
    <name evidence="1" type="ordered locus">LKI_02130</name>
</gene>
<evidence type="ECO:0000313" key="1">
    <source>
        <dbReference type="EMBL" id="ADG39969.1"/>
    </source>
</evidence>
<protein>
    <submittedName>
        <fullName evidence="1">Uncharacterized protein</fullName>
    </submittedName>
</protein>
<dbReference type="HOGENOM" id="CLU_219415_0_0_9"/>
<dbReference type="KEGG" id="lki:LKI_02130"/>
<sequence length="40" mass="4522">MTLTKQQYNALKMAFDNGILDHDDTAKEALEILLAEQLSK</sequence>
<dbReference type="Proteomes" id="UP000002362">
    <property type="component" value="Chromosome"/>
</dbReference>
<dbReference type="eggNOG" id="ENOG5032QNC">
    <property type="taxonomic scope" value="Bacteria"/>
</dbReference>
<dbReference type="EMBL" id="CP001758">
    <property type="protein sequence ID" value="ADG39969.1"/>
    <property type="molecule type" value="Genomic_DNA"/>
</dbReference>
<reference evidence="1 2" key="1">
    <citation type="journal article" date="2010" name="J. Bacteriol.">
        <title>Complete genome sequence analysis of Leuconostoc kimchii IMSNU 11154.</title>
        <authorList>
            <person name="Oh H.M."/>
            <person name="Cho Y.J."/>
            <person name="Kim B.K."/>
            <person name="Roe J.H."/>
            <person name="Kang S.O."/>
            <person name="Nahm B.H."/>
            <person name="Jeong G."/>
            <person name="Han H.U."/>
            <person name="Chun J."/>
        </authorList>
    </citation>
    <scope>NUCLEOTIDE SEQUENCE [LARGE SCALE GENOMIC DNA]</scope>
    <source>
        <strain evidence="2">IMSNU 11154 / KCTC 2386 / IH25</strain>
    </source>
</reference>
<dbReference type="AlphaFoldDB" id="D5T120"/>
<organism evidence="1 2">
    <name type="scientific">Leuconostoc kimchii (strain IMSNU 11154 / KCTC 2386 / IH25)</name>
    <dbReference type="NCBI Taxonomy" id="762051"/>
    <lineage>
        <taxon>Bacteria</taxon>
        <taxon>Bacillati</taxon>
        <taxon>Bacillota</taxon>
        <taxon>Bacilli</taxon>
        <taxon>Lactobacillales</taxon>
        <taxon>Lactobacillaceae</taxon>
        <taxon>Leuconostoc</taxon>
    </lineage>
</organism>